<accession>A0A0J0XW45</accession>
<dbReference type="EMBL" id="KQ087182">
    <property type="protein sequence ID" value="KLT45312.1"/>
    <property type="molecule type" value="Genomic_DNA"/>
</dbReference>
<name>A0A0J0XW45_9TREE</name>
<protein>
    <recommendedName>
        <fullName evidence="6">Mid2 domain-containing protein</fullName>
    </recommendedName>
</protein>
<evidence type="ECO:0000313" key="4">
    <source>
        <dbReference type="EMBL" id="KLT45312.1"/>
    </source>
</evidence>
<feature type="chain" id="PRO_5005245678" description="Mid2 domain-containing protein" evidence="3">
    <location>
        <begin position="19"/>
        <end position="625"/>
    </location>
</feature>
<feature type="signal peptide" evidence="3">
    <location>
        <begin position="1"/>
        <end position="18"/>
    </location>
</feature>
<feature type="region of interest" description="Disordered" evidence="1">
    <location>
        <begin position="442"/>
        <end position="489"/>
    </location>
</feature>
<feature type="compositionally biased region" description="Polar residues" evidence="1">
    <location>
        <begin position="445"/>
        <end position="456"/>
    </location>
</feature>
<feature type="compositionally biased region" description="Polar residues" evidence="1">
    <location>
        <begin position="473"/>
        <end position="489"/>
    </location>
</feature>
<evidence type="ECO:0000256" key="3">
    <source>
        <dbReference type="SAM" id="SignalP"/>
    </source>
</evidence>
<dbReference type="STRING" id="879819.A0A0J0XW45"/>
<feature type="compositionally biased region" description="Basic and acidic residues" evidence="1">
    <location>
        <begin position="323"/>
        <end position="336"/>
    </location>
</feature>
<dbReference type="AlphaFoldDB" id="A0A0J0XW45"/>
<dbReference type="GeneID" id="28986524"/>
<dbReference type="Proteomes" id="UP000053611">
    <property type="component" value="Unassembled WGS sequence"/>
</dbReference>
<evidence type="ECO:0000256" key="2">
    <source>
        <dbReference type="SAM" id="Phobius"/>
    </source>
</evidence>
<feature type="transmembrane region" description="Helical" evidence="2">
    <location>
        <begin position="342"/>
        <end position="365"/>
    </location>
</feature>
<keyword evidence="5" id="KW-1185">Reference proteome</keyword>
<evidence type="ECO:0008006" key="6">
    <source>
        <dbReference type="Google" id="ProtNLM"/>
    </source>
</evidence>
<feature type="region of interest" description="Disordered" evidence="1">
    <location>
        <begin position="315"/>
        <end position="336"/>
    </location>
</feature>
<keyword evidence="3" id="KW-0732">Signal</keyword>
<feature type="compositionally biased region" description="Polar residues" evidence="1">
    <location>
        <begin position="591"/>
        <end position="612"/>
    </location>
</feature>
<evidence type="ECO:0000256" key="1">
    <source>
        <dbReference type="SAM" id="MobiDB-lite"/>
    </source>
</evidence>
<keyword evidence="2" id="KW-0472">Membrane</keyword>
<gene>
    <name evidence="4" type="ORF">CC85DRAFT_310712</name>
</gene>
<evidence type="ECO:0000313" key="5">
    <source>
        <dbReference type="Proteomes" id="UP000053611"/>
    </source>
</evidence>
<reference evidence="4 5" key="1">
    <citation type="submission" date="2015-03" db="EMBL/GenBank/DDBJ databases">
        <title>Genomics and transcriptomics of the oil-accumulating basidiomycete yeast T. oleaginosus allow insights into substrate utilization and the diverse evolutionary trajectories of mating systems in fungi.</title>
        <authorList>
            <consortium name="DOE Joint Genome Institute"/>
            <person name="Kourist R."/>
            <person name="Kracht O."/>
            <person name="Bracharz F."/>
            <person name="Lipzen A."/>
            <person name="Nolan M."/>
            <person name="Ohm R."/>
            <person name="Grigoriev I."/>
            <person name="Sun S."/>
            <person name="Heitman J."/>
            <person name="Bruck T."/>
            <person name="Nowrousian M."/>
        </authorList>
    </citation>
    <scope>NUCLEOTIDE SEQUENCE [LARGE SCALE GENOMIC DNA]</scope>
    <source>
        <strain evidence="4 5">IBC0246</strain>
    </source>
</reference>
<organism evidence="4 5">
    <name type="scientific">Cutaneotrichosporon oleaginosum</name>
    <dbReference type="NCBI Taxonomy" id="879819"/>
    <lineage>
        <taxon>Eukaryota</taxon>
        <taxon>Fungi</taxon>
        <taxon>Dikarya</taxon>
        <taxon>Basidiomycota</taxon>
        <taxon>Agaricomycotina</taxon>
        <taxon>Tremellomycetes</taxon>
        <taxon>Trichosporonales</taxon>
        <taxon>Trichosporonaceae</taxon>
        <taxon>Cutaneotrichosporon</taxon>
    </lineage>
</organism>
<feature type="compositionally biased region" description="Low complexity" evidence="1">
    <location>
        <begin position="503"/>
        <end position="513"/>
    </location>
</feature>
<dbReference type="OrthoDB" id="10679602at2759"/>
<sequence>MLLLAVAALLAAATPAMAITSNCFFNVSMQDTSPLIRYNPPSAFRTIFVNSPASTWQPGIIGQGISTHSTYGLEPYIIVEFPGTVAWAKGGVANVSNTPIRFTIDDRQQPYPVVDENVFLSTSTDLAMGPHTARLQIDPSSTDPLAWMALFVFQTLTGVAAESNDPEKVNCHVVEFAKHLTNNQVIMHGNNWEPHQTYGGVGGQPQFDYSSIISNNTASVSLYPPKGSNYFYLNGTVGNAYGLYTVLIDPAPPYPRNDNTFNASNSWDVLGELLYFTPLDPDVEYKITVTGDEDVNKYLGLNSWMYCDYSLNGNKPNGTTPTRPDKSGTDVPSNEKKTNVGAIAGGVVGGVAAAAAIGALIFFLCRRNRKKDNMDADPAMFTVDDTVDATTPYRAPSTSGTKLAQNEQAYGGYPQYGQTLYQEPNMAETGYGVGAAPLLAHYGSDGQQSRHTSMQSGGPFGDSRQGSGPWPGSENSYPLGSDGRQSFSAASPGMGMAGYASPGSGYGSSSHGGYMTGPSASEKSVPAHQRMHRVEHEQDAGGLPMPPEDVERLPPSYNPHWLDVRSSQPGASTASASPVPPPVGDGKHSVPTPQTSMSSDTGYPSAAGSSQHGMPGMFHPPVEKR</sequence>
<dbReference type="RefSeq" id="XP_018281803.1">
    <property type="nucleotide sequence ID" value="XM_018425921.1"/>
</dbReference>
<proteinExistence type="predicted"/>
<keyword evidence="2" id="KW-0812">Transmembrane</keyword>
<keyword evidence="2" id="KW-1133">Transmembrane helix</keyword>
<feature type="region of interest" description="Disordered" evidence="1">
    <location>
        <begin position="503"/>
        <end position="625"/>
    </location>
</feature>